<reference evidence="2" key="1">
    <citation type="submission" date="2023-10" db="EMBL/GenBank/DDBJ databases">
        <title>Genome assembly of Pristionchus species.</title>
        <authorList>
            <person name="Yoshida K."/>
            <person name="Sommer R.J."/>
        </authorList>
    </citation>
    <scope>NUCLEOTIDE SEQUENCE</scope>
    <source>
        <strain evidence="2">RS0144</strain>
    </source>
</reference>
<evidence type="ECO:0000313" key="3">
    <source>
        <dbReference type="Proteomes" id="UP001432027"/>
    </source>
</evidence>
<dbReference type="EMBL" id="BTSX01000003">
    <property type="protein sequence ID" value="GMS88868.1"/>
    <property type="molecule type" value="Genomic_DNA"/>
</dbReference>
<proteinExistence type="predicted"/>
<name>A0AAV5T3U9_9BILA</name>
<protein>
    <submittedName>
        <fullName evidence="2">Uncharacterized protein</fullName>
    </submittedName>
</protein>
<organism evidence="2 3">
    <name type="scientific">Pristionchus entomophagus</name>
    <dbReference type="NCBI Taxonomy" id="358040"/>
    <lineage>
        <taxon>Eukaryota</taxon>
        <taxon>Metazoa</taxon>
        <taxon>Ecdysozoa</taxon>
        <taxon>Nematoda</taxon>
        <taxon>Chromadorea</taxon>
        <taxon>Rhabditida</taxon>
        <taxon>Rhabditina</taxon>
        <taxon>Diplogasteromorpha</taxon>
        <taxon>Diplogasteroidea</taxon>
        <taxon>Neodiplogasteridae</taxon>
        <taxon>Pristionchus</taxon>
    </lineage>
</organism>
<comment type="caution">
    <text evidence="2">The sequence shown here is derived from an EMBL/GenBank/DDBJ whole genome shotgun (WGS) entry which is preliminary data.</text>
</comment>
<feature type="signal peptide" evidence="1">
    <location>
        <begin position="1"/>
        <end position="16"/>
    </location>
</feature>
<keyword evidence="1" id="KW-0732">Signal</keyword>
<feature type="chain" id="PRO_5043988931" evidence="1">
    <location>
        <begin position="17"/>
        <end position="130"/>
    </location>
</feature>
<dbReference type="Proteomes" id="UP001432027">
    <property type="component" value="Unassembled WGS sequence"/>
</dbReference>
<evidence type="ECO:0000256" key="1">
    <source>
        <dbReference type="SAM" id="SignalP"/>
    </source>
</evidence>
<sequence length="130" mass="14758">DKMFWLILLFISSISSLPLLHHINIDGFIFCPDGRAPKSVTVIVKDGRENNELLRKIFSPADEYCLSVDDFVDVKTSHPEITLFAHCVAEGKDCIYQQTRTIPVNFLDSSEPFRPTFNATAANLYKCDIF</sequence>
<feature type="non-terminal residue" evidence="2">
    <location>
        <position position="1"/>
    </location>
</feature>
<evidence type="ECO:0000313" key="2">
    <source>
        <dbReference type="EMBL" id="GMS88868.1"/>
    </source>
</evidence>
<keyword evidence="3" id="KW-1185">Reference proteome</keyword>
<accession>A0AAV5T3U9</accession>
<dbReference type="AlphaFoldDB" id="A0AAV5T3U9"/>
<gene>
    <name evidence="2" type="ORF">PENTCL1PPCAC_11043</name>
</gene>